<evidence type="ECO:0000313" key="3">
    <source>
        <dbReference type="Proteomes" id="UP000054928"/>
    </source>
</evidence>
<dbReference type="Proteomes" id="UP000054928">
    <property type="component" value="Unassembled WGS sequence"/>
</dbReference>
<feature type="compositionally biased region" description="Polar residues" evidence="1">
    <location>
        <begin position="132"/>
        <end position="180"/>
    </location>
</feature>
<evidence type="ECO:0000313" key="2">
    <source>
        <dbReference type="EMBL" id="CEG35862.1"/>
    </source>
</evidence>
<name>A0A0P1A5M1_PLAHL</name>
<proteinExistence type="predicted"/>
<dbReference type="RefSeq" id="XP_024572231.1">
    <property type="nucleotide sequence ID" value="XM_024728891.1"/>
</dbReference>
<organism evidence="2 3">
    <name type="scientific">Plasmopara halstedii</name>
    <name type="common">Downy mildew of sunflower</name>
    <dbReference type="NCBI Taxonomy" id="4781"/>
    <lineage>
        <taxon>Eukaryota</taxon>
        <taxon>Sar</taxon>
        <taxon>Stramenopiles</taxon>
        <taxon>Oomycota</taxon>
        <taxon>Peronosporomycetes</taxon>
        <taxon>Peronosporales</taxon>
        <taxon>Peronosporaceae</taxon>
        <taxon>Plasmopara</taxon>
    </lineage>
</organism>
<protein>
    <submittedName>
        <fullName evidence="2">Uncharacterized protein</fullName>
    </submittedName>
</protein>
<accession>A0A0P1A5M1</accession>
<dbReference type="AlphaFoldDB" id="A0A0P1A5M1"/>
<dbReference type="EMBL" id="CCYD01000109">
    <property type="protein sequence ID" value="CEG35862.1"/>
    <property type="molecule type" value="Genomic_DNA"/>
</dbReference>
<dbReference type="OrthoDB" id="79899at2759"/>
<evidence type="ECO:0000256" key="1">
    <source>
        <dbReference type="SAM" id="MobiDB-lite"/>
    </source>
</evidence>
<feature type="region of interest" description="Disordered" evidence="1">
    <location>
        <begin position="118"/>
        <end position="180"/>
    </location>
</feature>
<keyword evidence="3" id="KW-1185">Reference proteome</keyword>
<feature type="compositionally biased region" description="Low complexity" evidence="1">
    <location>
        <begin position="118"/>
        <end position="131"/>
    </location>
</feature>
<dbReference type="GeneID" id="36395246"/>
<sequence length="180" mass="19657">MNPMMAQQYAQMNTMVQQQQQRFANGGIPYGVSGNGPIPHGVRMSNAMPVSSSYTDSRSVMAPNIGFQMAPQGYNMMSSTQMQRMNSATQGIPQQSMNQQGMQQQPHQSIAMAQQSLTMPQQSMTMPQQSMAMSHQNLAASQQSMLQHNLQMPHQSMTSIQNSAPSSSGNMSDVSGHPNN</sequence>
<reference evidence="3" key="1">
    <citation type="submission" date="2014-09" db="EMBL/GenBank/DDBJ databases">
        <authorList>
            <person name="Sharma Rahul"/>
            <person name="Thines Marco"/>
        </authorList>
    </citation>
    <scope>NUCLEOTIDE SEQUENCE [LARGE SCALE GENOMIC DNA]</scope>
</reference>